<dbReference type="EMBL" id="JAADJZ010000001">
    <property type="protein sequence ID" value="KAF2878057.1"/>
    <property type="molecule type" value="Genomic_DNA"/>
</dbReference>
<dbReference type="Proteomes" id="UP000481861">
    <property type="component" value="Unassembled WGS sequence"/>
</dbReference>
<dbReference type="AlphaFoldDB" id="A0A7C8IF34"/>
<feature type="region of interest" description="Disordered" evidence="1">
    <location>
        <begin position="1"/>
        <end position="23"/>
    </location>
</feature>
<accession>A0A7C8IF34</accession>
<sequence length="312" mass="35404">MSGTQAEPTPVKQEPTVPIGTQTSPLFRLPGEIRNRIYGYALSYGEAIVKEDGQGLFRLCKPTEKADDPLEELNLLKYTCRQAQHETRALGTQYNTLVFPDKVASRDWNIEKHKEIQMTGYNETNIDSKNTMFLFARFLAACPDSYKVQIKSIKFTTDGKMNGTVTAPSLIEILGCLRPYAEFCIEYPQVTTSLALPLEMNTGPFSDYPIGDFIEIGEMLTLALRKHHLISVIPFTRRLSPPHPQDNMCKRVNNVASRSWGGYAVDTAPLPQNFKIFPSLPVQEYSFEAQRENAEVYKAWLSQIKIWYDEGF</sequence>
<dbReference type="PANTHER" id="PTHR42085">
    <property type="entry name" value="F-BOX DOMAIN-CONTAINING PROTEIN"/>
    <property type="match status" value="1"/>
</dbReference>
<keyword evidence="3" id="KW-1185">Reference proteome</keyword>
<evidence type="ECO:0000313" key="2">
    <source>
        <dbReference type="EMBL" id="KAF2878057.1"/>
    </source>
</evidence>
<comment type="caution">
    <text evidence="2">The sequence shown here is derived from an EMBL/GenBank/DDBJ whole genome shotgun (WGS) entry which is preliminary data.</text>
</comment>
<evidence type="ECO:0000256" key="1">
    <source>
        <dbReference type="SAM" id="MobiDB-lite"/>
    </source>
</evidence>
<dbReference type="InterPro" id="IPR038883">
    <property type="entry name" value="AN11006-like"/>
</dbReference>
<gene>
    <name evidence="2" type="ORF">BDV95DRAFT_600736</name>
</gene>
<proteinExistence type="predicted"/>
<name>A0A7C8IF34_9PLEO</name>
<reference evidence="2 3" key="1">
    <citation type="submission" date="2020-01" db="EMBL/GenBank/DDBJ databases">
        <authorList>
            <consortium name="DOE Joint Genome Institute"/>
            <person name="Haridas S."/>
            <person name="Albert R."/>
            <person name="Binder M."/>
            <person name="Bloem J."/>
            <person name="Labutti K."/>
            <person name="Salamov A."/>
            <person name="Andreopoulos B."/>
            <person name="Baker S.E."/>
            <person name="Barry K."/>
            <person name="Bills G."/>
            <person name="Bluhm B.H."/>
            <person name="Cannon C."/>
            <person name="Castanera R."/>
            <person name="Culley D.E."/>
            <person name="Daum C."/>
            <person name="Ezra D."/>
            <person name="Gonzalez J.B."/>
            <person name="Henrissat B."/>
            <person name="Kuo A."/>
            <person name="Liang C."/>
            <person name="Lipzen A."/>
            <person name="Lutzoni F."/>
            <person name="Magnuson J."/>
            <person name="Mondo S."/>
            <person name="Nolan M."/>
            <person name="Ohm R."/>
            <person name="Pangilinan J."/>
            <person name="Park H.-J.H."/>
            <person name="Ramirez L."/>
            <person name="Alfaro M."/>
            <person name="Sun H."/>
            <person name="Tritt A."/>
            <person name="Yoshinaga Y."/>
            <person name="Zwiers L.-H.L."/>
            <person name="Turgeon B.G."/>
            <person name="Goodwin S.B."/>
            <person name="Spatafora J.W."/>
            <person name="Crous P.W."/>
            <person name="Grigoriev I.V."/>
        </authorList>
    </citation>
    <scope>NUCLEOTIDE SEQUENCE [LARGE SCALE GENOMIC DNA]</scope>
    <source>
        <strain evidence="2 3">CBS 611.86</strain>
    </source>
</reference>
<evidence type="ECO:0000313" key="3">
    <source>
        <dbReference type="Proteomes" id="UP000481861"/>
    </source>
</evidence>
<organism evidence="2 3">
    <name type="scientific">Massariosphaeria phaeospora</name>
    <dbReference type="NCBI Taxonomy" id="100035"/>
    <lineage>
        <taxon>Eukaryota</taxon>
        <taxon>Fungi</taxon>
        <taxon>Dikarya</taxon>
        <taxon>Ascomycota</taxon>
        <taxon>Pezizomycotina</taxon>
        <taxon>Dothideomycetes</taxon>
        <taxon>Pleosporomycetidae</taxon>
        <taxon>Pleosporales</taxon>
        <taxon>Pleosporales incertae sedis</taxon>
        <taxon>Massariosphaeria</taxon>
    </lineage>
</organism>
<dbReference type="PANTHER" id="PTHR42085:SF1">
    <property type="entry name" value="F-BOX DOMAIN-CONTAINING PROTEIN"/>
    <property type="match status" value="1"/>
</dbReference>
<dbReference type="OrthoDB" id="4790878at2759"/>
<protein>
    <submittedName>
        <fullName evidence="2">Uncharacterized protein</fullName>
    </submittedName>
</protein>